<name>A0A1D6JJ88_MAIZE</name>
<evidence type="ECO:0000313" key="1">
    <source>
        <dbReference type="EMBL" id="ONL92409.1"/>
    </source>
</evidence>
<proteinExistence type="predicted"/>
<sequence length="101" mass="10944">MGPFGGIMIECGTNQPIEKVLAAEDAARGCCSIRTTPTSCSCAGSWRSSSRLPNFSTPLSSRAAASWVSSCSTSRLAQLRQQRRHRHCQHQLPMPSRPAIL</sequence>
<reference evidence="1" key="1">
    <citation type="submission" date="2015-12" db="EMBL/GenBank/DDBJ databases">
        <title>Update maize B73 reference genome by single molecule sequencing technologies.</title>
        <authorList>
            <consortium name="Maize Genome Sequencing Project"/>
            <person name="Ware D."/>
        </authorList>
    </citation>
    <scope>NUCLEOTIDE SEQUENCE [LARGE SCALE GENOMIC DNA]</scope>
    <source>
        <tissue evidence="1">Seedling</tissue>
    </source>
</reference>
<dbReference type="EMBL" id="CM007647">
    <property type="protein sequence ID" value="ONL92416.1"/>
    <property type="molecule type" value="Genomic_DNA"/>
</dbReference>
<accession>A0A1D6JJ88</accession>
<dbReference type="EMBL" id="CM007647">
    <property type="protein sequence ID" value="ONL92409.1"/>
    <property type="molecule type" value="Genomic_DNA"/>
</dbReference>
<organism evidence="1">
    <name type="scientific">Zea mays</name>
    <name type="common">Maize</name>
    <dbReference type="NCBI Taxonomy" id="4577"/>
    <lineage>
        <taxon>Eukaryota</taxon>
        <taxon>Viridiplantae</taxon>
        <taxon>Streptophyta</taxon>
        <taxon>Embryophyta</taxon>
        <taxon>Tracheophyta</taxon>
        <taxon>Spermatophyta</taxon>
        <taxon>Magnoliopsida</taxon>
        <taxon>Liliopsida</taxon>
        <taxon>Poales</taxon>
        <taxon>Poaceae</taxon>
        <taxon>PACMAD clade</taxon>
        <taxon>Panicoideae</taxon>
        <taxon>Andropogonodae</taxon>
        <taxon>Andropogoneae</taxon>
        <taxon>Tripsacinae</taxon>
        <taxon>Zea</taxon>
    </lineage>
</organism>
<dbReference type="EMBL" id="CM007647">
    <property type="protein sequence ID" value="ONL92421.1"/>
    <property type="molecule type" value="Genomic_DNA"/>
</dbReference>
<gene>
    <name evidence="1" type="ORF">ZEAMMB73_Zm00001d027240</name>
</gene>
<dbReference type="AlphaFoldDB" id="A0A1D6JJ88"/>
<protein>
    <submittedName>
        <fullName evidence="1">Uncharacterized protein</fullName>
    </submittedName>
</protein>